<name>A0A7X2NU30_9FIRM</name>
<gene>
    <name evidence="1" type="ORF">FYJ51_09550</name>
</gene>
<dbReference type="RefSeq" id="WP_105304115.1">
    <property type="nucleotide sequence ID" value="NZ_VUMN01000024.1"/>
</dbReference>
<organism evidence="1 2">
    <name type="scientific">Stecheria intestinalis</name>
    <dbReference type="NCBI Taxonomy" id="2606630"/>
    <lineage>
        <taxon>Bacteria</taxon>
        <taxon>Bacillati</taxon>
        <taxon>Bacillota</taxon>
        <taxon>Erysipelotrichia</taxon>
        <taxon>Erysipelotrichales</taxon>
        <taxon>Erysipelotrichaceae</taxon>
        <taxon>Stecheria</taxon>
    </lineage>
</organism>
<dbReference type="AlphaFoldDB" id="A0A7X2NU30"/>
<sequence length="498" mass="57795">MFTVRIPIDTDKSAEAHFNKCFFYAWKSSNLMVCCAQQRMNALNSDRAYRNAREEYGRRFSGKKTEDLSKAQKRRKKELSALMQEKQKSYGLSKTDFEKYLSVQQHRYSAWLTSHQMQAIADQVWKGAESVLYGKGRSLHFKRLTDMDTIPQKDNNGIRLNGWNDLVFMKRHYALKAPDSAYLQSVRDKGARVRYCYLKRIEFSSGWKYYAVIVLEGDPPHKEKTRQGHRVGIDIGTSTVAAESEEKVMLENLAPDSIRYEKEVRHLQALLDHKMRMANPDNYADDGTVRKGKKKWHISRQANRLKKRIRVLHRKEAAYILCSHRRQINRILSSANEVIVEPVSLKAMQKRSKKTERSDRGAAINGKIIHKYKRKKRYGHSIKNHAPGRFLLELKRKAEVMDIPYYEIRTSAYKASQFHHDTGEYIPSPVNERYKIISGITVQRDLYSAFLIRHTLDTLNAPDIDACINDFEKFADISNRELAAMKAAGISNQACWGF</sequence>
<evidence type="ECO:0008006" key="3">
    <source>
        <dbReference type="Google" id="ProtNLM"/>
    </source>
</evidence>
<dbReference type="Proteomes" id="UP000461880">
    <property type="component" value="Unassembled WGS sequence"/>
</dbReference>
<comment type="caution">
    <text evidence="1">The sequence shown here is derived from an EMBL/GenBank/DDBJ whole genome shotgun (WGS) entry which is preliminary data.</text>
</comment>
<reference evidence="1 2" key="1">
    <citation type="submission" date="2019-08" db="EMBL/GenBank/DDBJ databases">
        <title>In-depth cultivation of the pig gut microbiome towards novel bacterial diversity and tailored functional studies.</title>
        <authorList>
            <person name="Wylensek D."/>
            <person name="Hitch T.C.A."/>
            <person name="Clavel T."/>
        </authorList>
    </citation>
    <scope>NUCLEOTIDE SEQUENCE [LARGE SCALE GENOMIC DNA]</scope>
    <source>
        <strain evidence="1 2">Oil+RF-744-GAM-WT-6</strain>
    </source>
</reference>
<evidence type="ECO:0000313" key="2">
    <source>
        <dbReference type="Proteomes" id="UP000461880"/>
    </source>
</evidence>
<protein>
    <recommendedName>
        <fullName evidence="3">Transposase</fullName>
    </recommendedName>
</protein>
<proteinExistence type="predicted"/>
<accession>A0A7X2NU30</accession>
<evidence type="ECO:0000313" key="1">
    <source>
        <dbReference type="EMBL" id="MSS59138.1"/>
    </source>
</evidence>
<keyword evidence="2" id="KW-1185">Reference proteome</keyword>
<dbReference type="EMBL" id="VUMN01000024">
    <property type="protein sequence ID" value="MSS59138.1"/>
    <property type="molecule type" value="Genomic_DNA"/>
</dbReference>